<evidence type="ECO:0000313" key="2">
    <source>
        <dbReference type="Proteomes" id="UP001158576"/>
    </source>
</evidence>
<proteinExistence type="predicted"/>
<reference evidence="1 2" key="1">
    <citation type="submission" date="2021-04" db="EMBL/GenBank/DDBJ databases">
        <authorList>
            <person name="Bliznina A."/>
        </authorList>
    </citation>
    <scope>NUCLEOTIDE SEQUENCE [LARGE SCALE GENOMIC DNA]</scope>
</reference>
<dbReference type="Proteomes" id="UP001158576">
    <property type="component" value="Chromosome 1"/>
</dbReference>
<dbReference type="SUPFAM" id="SSF57610">
    <property type="entry name" value="Thyroglobulin type-1 domain"/>
    <property type="match status" value="1"/>
</dbReference>
<organism evidence="1 2">
    <name type="scientific">Oikopleura dioica</name>
    <name type="common">Tunicate</name>
    <dbReference type="NCBI Taxonomy" id="34765"/>
    <lineage>
        <taxon>Eukaryota</taxon>
        <taxon>Metazoa</taxon>
        <taxon>Chordata</taxon>
        <taxon>Tunicata</taxon>
        <taxon>Appendicularia</taxon>
        <taxon>Copelata</taxon>
        <taxon>Oikopleuridae</taxon>
        <taxon>Oikopleura</taxon>
    </lineage>
</organism>
<keyword evidence="2" id="KW-1185">Reference proteome</keyword>
<name>A0ABN7SNE8_OIKDI</name>
<dbReference type="InterPro" id="IPR036857">
    <property type="entry name" value="Thyroglobulin_1_sf"/>
</dbReference>
<accession>A0ABN7SNE8</accession>
<dbReference type="EMBL" id="OU015566">
    <property type="protein sequence ID" value="CAG5102545.1"/>
    <property type="molecule type" value="Genomic_DNA"/>
</dbReference>
<evidence type="ECO:0000313" key="1">
    <source>
        <dbReference type="EMBL" id="CAG5102545.1"/>
    </source>
</evidence>
<sequence>MSQFIEGIECRDRKFRQTQCLDGECFCVDEVTGDELLPIRRIPDDGRRYLECSRNLPCLDFWYGSSKNDVVFECDAGGSYTSTLIDLQTGRIWAIFGEEKEAEEEEEGVDSRVGFAEYEEEEEEEVEIVEVEDDGGVTQEWDAYWDFYWA</sequence>
<gene>
    <name evidence="1" type="ORF">OKIOD_LOCUS9116</name>
</gene>
<protein>
    <submittedName>
        <fullName evidence="1">Oidioi.mRNA.OKI2018_I69.chr1.g351.t1.cds</fullName>
    </submittedName>
</protein>